<keyword evidence="2" id="KW-0805">Transcription regulation</keyword>
<evidence type="ECO:0000256" key="4">
    <source>
        <dbReference type="ARBA" id="ARBA00023163"/>
    </source>
</evidence>
<evidence type="ECO:0000256" key="1">
    <source>
        <dbReference type="ARBA" id="ARBA00004123"/>
    </source>
</evidence>
<dbReference type="SMART" id="SM01019">
    <property type="entry name" value="B3"/>
    <property type="match status" value="1"/>
</dbReference>
<evidence type="ECO:0000259" key="6">
    <source>
        <dbReference type="SMART" id="SM01019"/>
    </source>
</evidence>
<evidence type="ECO:0000256" key="2">
    <source>
        <dbReference type="ARBA" id="ARBA00023015"/>
    </source>
</evidence>
<dbReference type="InterPro" id="IPR003340">
    <property type="entry name" value="B3_DNA-bd"/>
</dbReference>
<dbReference type="EMBL" id="OZ021743">
    <property type="protein sequence ID" value="CAK9329424.1"/>
    <property type="molecule type" value="Genomic_DNA"/>
</dbReference>
<evidence type="ECO:0000313" key="7">
    <source>
        <dbReference type="EMBL" id="CAK9329424.1"/>
    </source>
</evidence>
<keyword evidence="3" id="KW-0238">DNA-binding</keyword>
<keyword evidence="8" id="KW-1185">Reference proteome</keyword>
<evidence type="ECO:0000313" key="8">
    <source>
        <dbReference type="Proteomes" id="UP001642487"/>
    </source>
</evidence>
<evidence type="ECO:0000256" key="5">
    <source>
        <dbReference type="ARBA" id="ARBA00023242"/>
    </source>
</evidence>
<accession>A0ABP0ZAA7</accession>
<keyword evidence="4" id="KW-0804">Transcription</keyword>
<comment type="subcellular location">
    <subcellularLocation>
        <location evidence="1">Nucleus</location>
    </subcellularLocation>
</comment>
<dbReference type="CDD" id="cd10017">
    <property type="entry name" value="B3_DNA"/>
    <property type="match status" value="1"/>
</dbReference>
<feature type="domain" description="TF-B3" evidence="6">
    <location>
        <begin position="111"/>
        <end position="219"/>
    </location>
</feature>
<name>A0ABP0ZAA7_9ROSI</name>
<sequence length="223" mass="25547">MVKVRYTYNNKIVEKDVYETALIICDIKSKSMEPFELMELIRRLKTRFPGSTSTTSIVNEQPPVINNNPNVAVVPGGARDRILQLLPGGALDRLPPVAVIRNVIGMCSRAFVKQLTKSDLTDGLGRLALHKEFVNRDLVPMFDDNEDLVEGIDVIAFDSEGRQYDMTFKLWTSKLYVLTKSWKEFYKTNNLTQAGEYVTVWMFRHVVNHNLCFAIIQGRFERP</sequence>
<organism evidence="7 8">
    <name type="scientific">Citrullus colocynthis</name>
    <name type="common">colocynth</name>
    <dbReference type="NCBI Taxonomy" id="252529"/>
    <lineage>
        <taxon>Eukaryota</taxon>
        <taxon>Viridiplantae</taxon>
        <taxon>Streptophyta</taxon>
        <taxon>Embryophyta</taxon>
        <taxon>Tracheophyta</taxon>
        <taxon>Spermatophyta</taxon>
        <taxon>Magnoliopsida</taxon>
        <taxon>eudicotyledons</taxon>
        <taxon>Gunneridae</taxon>
        <taxon>Pentapetalae</taxon>
        <taxon>rosids</taxon>
        <taxon>fabids</taxon>
        <taxon>Cucurbitales</taxon>
        <taxon>Cucurbitaceae</taxon>
        <taxon>Benincaseae</taxon>
        <taxon>Citrullus</taxon>
    </lineage>
</organism>
<dbReference type="PANTHER" id="PTHR31541">
    <property type="entry name" value="B3 DOMAIN PLANT PROTEIN-RELATED"/>
    <property type="match status" value="1"/>
</dbReference>
<dbReference type="Gene3D" id="2.40.330.10">
    <property type="entry name" value="DNA-binding pseudobarrel domain"/>
    <property type="match status" value="1"/>
</dbReference>
<dbReference type="PANTHER" id="PTHR31541:SF28">
    <property type="entry name" value="TF-B3 DOMAIN-CONTAINING PROTEIN"/>
    <property type="match status" value="1"/>
</dbReference>
<dbReference type="InterPro" id="IPR015300">
    <property type="entry name" value="DNA-bd_pseudobarrel_sf"/>
</dbReference>
<gene>
    <name evidence="7" type="ORF">CITCOLO1_LOCUS21873</name>
</gene>
<keyword evidence="5" id="KW-0539">Nucleus</keyword>
<dbReference type="InterPro" id="IPR005508">
    <property type="entry name" value="At2g31720-like"/>
</dbReference>
<dbReference type="Proteomes" id="UP001642487">
    <property type="component" value="Chromosome 9"/>
</dbReference>
<protein>
    <recommendedName>
        <fullName evidence="6">TF-B3 domain-containing protein</fullName>
    </recommendedName>
</protein>
<reference evidence="7 8" key="1">
    <citation type="submission" date="2024-03" db="EMBL/GenBank/DDBJ databases">
        <authorList>
            <person name="Gkanogiannis A."/>
            <person name="Becerra Lopez-Lavalle L."/>
        </authorList>
    </citation>
    <scope>NUCLEOTIDE SEQUENCE [LARGE SCALE GENOMIC DNA]</scope>
</reference>
<proteinExistence type="predicted"/>
<dbReference type="SUPFAM" id="SSF101936">
    <property type="entry name" value="DNA-binding pseudobarrel domain"/>
    <property type="match status" value="1"/>
</dbReference>
<evidence type="ECO:0000256" key="3">
    <source>
        <dbReference type="ARBA" id="ARBA00023125"/>
    </source>
</evidence>